<dbReference type="PANTHER" id="PTHR37938:SF1">
    <property type="entry name" value="BLL0215 PROTEIN"/>
    <property type="match status" value="1"/>
</dbReference>
<evidence type="ECO:0000313" key="2">
    <source>
        <dbReference type="EMBL" id="KKR82784.1"/>
    </source>
</evidence>
<keyword evidence="1" id="KW-0812">Transmembrane</keyword>
<gene>
    <name evidence="2" type="ORF">UU29_C0009G0055</name>
</gene>
<dbReference type="Proteomes" id="UP000034601">
    <property type="component" value="Unassembled WGS sequence"/>
</dbReference>
<organism evidence="2 3">
    <name type="scientific">Candidatus Daviesbacteria bacterium GW2011_GWA2_40_9</name>
    <dbReference type="NCBI Taxonomy" id="1618424"/>
    <lineage>
        <taxon>Bacteria</taxon>
        <taxon>Candidatus Daviesiibacteriota</taxon>
    </lineage>
</organism>
<comment type="caution">
    <text evidence="2">The sequence shown here is derived from an EMBL/GenBank/DDBJ whole genome shotgun (WGS) entry which is preliminary data.</text>
</comment>
<keyword evidence="1" id="KW-0472">Membrane</keyword>
<dbReference type="AlphaFoldDB" id="A0A0G0U0Z5"/>
<evidence type="ECO:0000256" key="1">
    <source>
        <dbReference type="SAM" id="Phobius"/>
    </source>
</evidence>
<proteinExistence type="predicted"/>
<evidence type="ECO:0008006" key="4">
    <source>
        <dbReference type="Google" id="ProtNLM"/>
    </source>
</evidence>
<name>A0A0G0U0Z5_9BACT</name>
<protein>
    <recommendedName>
        <fullName evidence="4">DUF304 domain-containing protein</fullName>
    </recommendedName>
</protein>
<dbReference type="PANTHER" id="PTHR37938">
    <property type="entry name" value="BLL0215 PROTEIN"/>
    <property type="match status" value="1"/>
</dbReference>
<sequence>MHLGFFPALFDRPPKIRFVDQEADEHIELFLRQHWVTNIPWIFTTLLALALPFVLLRLNQIWEFVSLESLPENLSLSLFIFWLMLVLVYVIESFLHWYFNIYIVTNSHLVDINFHNLLNRDFVEVRIEDVQSVKSQVLGVTGQLFNFGNLIIETAAERQHIEFTKVPKPDLVKERIQDIQEG</sequence>
<feature type="transmembrane region" description="Helical" evidence="1">
    <location>
        <begin position="79"/>
        <end position="99"/>
    </location>
</feature>
<dbReference type="EMBL" id="LCAB01000009">
    <property type="protein sequence ID" value="KKR82784.1"/>
    <property type="molecule type" value="Genomic_DNA"/>
</dbReference>
<keyword evidence="1" id="KW-1133">Transmembrane helix</keyword>
<accession>A0A0G0U0Z5</accession>
<reference evidence="2 3" key="1">
    <citation type="journal article" date="2015" name="Nature">
        <title>rRNA introns, odd ribosomes, and small enigmatic genomes across a large radiation of phyla.</title>
        <authorList>
            <person name="Brown C.T."/>
            <person name="Hug L.A."/>
            <person name="Thomas B.C."/>
            <person name="Sharon I."/>
            <person name="Castelle C.J."/>
            <person name="Singh A."/>
            <person name="Wilkins M.J."/>
            <person name="Williams K.H."/>
            <person name="Banfield J.F."/>
        </authorList>
    </citation>
    <scope>NUCLEOTIDE SEQUENCE [LARGE SCALE GENOMIC DNA]</scope>
</reference>
<feature type="transmembrane region" description="Helical" evidence="1">
    <location>
        <begin position="39"/>
        <end position="58"/>
    </location>
</feature>
<evidence type="ECO:0000313" key="3">
    <source>
        <dbReference type="Proteomes" id="UP000034601"/>
    </source>
</evidence>